<dbReference type="RefSeq" id="WP_315946586.1">
    <property type="nucleotide sequence ID" value="NZ_JAWCUA010000007.1"/>
</dbReference>
<accession>A0ABU3QZS6</accession>
<name>A0ABU3QZS6_9GAMM</name>
<dbReference type="Proteomes" id="UP001257914">
    <property type="component" value="Unassembled WGS sequence"/>
</dbReference>
<dbReference type="PANTHER" id="PTHR35602:SF3">
    <property type="entry name" value="ESTERASE YQIA"/>
    <property type="match status" value="1"/>
</dbReference>
<keyword evidence="2" id="KW-1185">Reference proteome</keyword>
<proteinExistence type="predicted"/>
<dbReference type="PANTHER" id="PTHR35602">
    <property type="entry name" value="ESTERASE YQIA-RELATED"/>
    <property type="match status" value="1"/>
</dbReference>
<keyword evidence="1" id="KW-0378">Hydrolase</keyword>
<gene>
    <name evidence="1" type="ORF">RT723_07965</name>
</gene>
<dbReference type="Gene3D" id="3.40.50.1820">
    <property type="entry name" value="alpha/beta hydrolase"/>
    <property type="match status" value="1"/>
</dbReference>
<organism evidence="1 2">
    <name type="scientific">Psychrosphaera aquimarina</name>
    <dbReference type="NCBI Taxonomy" id="2044854"/>
    <lineage>
        <taxon>Bacteria</taxon>
        <taxon>Pseudomonadati</taxon>
        <taxon>Pseudomonadota</taxon>
        <taxon>Gammaproteobacteria</taxon>
        <taxon>Alteromonadales</taxon>
        <taxon>Pseudoalteromonadaceae</taxon>
        <taxon>Psychrosphaera</taxon>
    </lineage>
</organism>
<reference evidence="1 2" key="1">
    <citation type="submission" date="2023-10" db="EMBL/GenBank/DDBJ databases">
        <title>Psychrosphaera aquimaarina strain SW33 isolated from seawater.</title>
        <authorList>
            <person name="Bayburt H."/>
            <person name="Kim J.M."/>
            <person name="Choi B.J."/>
            <person name="Jeon C.O."/>
        </authorList>
    </citation>
    <scope>NUCLEOTIDE SEQUENCE [LARGE SCALE GENOMIC DNA]</scope>
    <source>
        <strain evidence="1 2">KCTC 52743</strain>
    </source>
</reference>
<evidence type="ECO:0000313" key="2">
    <source>
        <dbReference type="Proteomes" id="UP001257914"/>
    </source>
</evidence>
<dbReference type="Pfam" id="PF05728">
    <property type="entry name" value="UPF0227"/>
    <property type="match status" value="1"/>
</dbReference>
<protein>
    <submittedName>
        <fullName evidence="1">YqiA/YcfP family alpha/beta fold hydrolase</fullName>
    </submittedName>
</protein>
<dbReference type="InterPro" id="IPR029058">
    <property type="entry name" value="AB_hydrolase_fold"/>
</dbReference>
<dbReference type="SUPFAM" id="SSF53474">
    <property type="entry name" value="alpha/beta-Hydrolases"/>
    <property type="match status" value="1"/>
</dbReference>
<sequence length="195" mass="22356">MNYILYLHGFHSSPNSQKAVIFKQAINQKFDNLEVIAPQLSVFPSDAVKQIDDIMTSNLDKVVGIVGSSLGGYLATYLHNKFNKPIVVINPAVKPFELLHDYLGKQVQPITGEEYVLTEFHMVELKSLYQVNIARPEHVWLLQQEKDEVLDYQQALDRYKDCKVTFELGGSHGFDQFERFPIKIVEFLFSHHGTN</sequence>
<comment type="caution">
    <text evidence="1">The sequence shown here is derived from an EMBL/GenBank/DDBJ whole genome shotgun (WGS) entry which is preliminary data.</text>
</comment>
<evidence type="ECO:0000313" key="1">
    <source>
        <dbReference type="EMBL" id="MDU0112930.1"/>
    </source>
</evidence>
<dbReference type="InterPro" id="IPR008886">
    <property type="entry name" value="UPF0227/Esterase_YqiA"/>
</dbReference>
<dbReference type="GO" id="GO:0016787">
    <property type="term" value="F:hydrolase activity"/>
    <property type="evidence" value="ECO:0007669"/>
    <property type="project" value="UniProtKB-KW"/>
</dbReference>
<dbReference type="EMBL" id="JAWCUA010000007">
    <property type="protein sequence ID" value="MDU0112930.1"/>
    <property type="molecule type" value="Genomic_DNA"/>
</dbReference>